<dbReference type="Proteomes" id="UP000288603">
    <property type="component" value="Unassembled WGS sequence"/>
</dbReference>
<evidence type="ECO:0000259" key="2">
    <source>
        <dbReference type="Pfam" id="PF01370"/>
    </source>
</evidence>
<organism evidence="4 5">
    <name type="scientific">Labedella populi</name>
    <dbReference type="NCBI Taxonomy" id="2498850"/>
    <lineage>
        <taxon>Bacteria</taxon>
        <taxon>Bacillati</taxon>
        <taxon>Actinomycetota</taxon>
        <taxon>Actinomycetes</taxon>
        <taxon>Micrococcales</taxon>
        <taxon>Microbacteriaceae</taxon>
        <taxon>Labedella</taxon>
    </lineage>
</organism>
<dbReference type="PANTHER" id="PTHR11092:SF0">
    <property type="entry name" value="EPIMERASE FAMILY PROTEIN SDR39U1"/>
    <property type="match status" value="1"/>
</dbReference>
<dbReference type="PANTHER" id="PTHR11092">
    <property type="entry name" value="SUGAR NUCLEOTIDE EPIMERASE RELATED"/>
    <property type="match status" value="1"/>
</dbReference>
<dbReference type="SUPFAM" id="SSF51735">
    <property type="entry name" value="NAD(P)-binding Rossmann-fold domains"/>
    <property type="match status" value="1"/>
</dbReference>
<accession>A0A3S4E1L2</accession>
<dbReference type="InterPro" id="IPR001509">
    <property type="entry name" value="Epimerase_deHydtase"/>
</dbReference>
<dbReference type="Pfam" id="PF08338">
    <property type="entry name" value="DUF1731"/>
    <property type="match status" value="1"/>
</dbReference>
<evidence type="ECO:0000313" key="4">
    <source>
        <dbReference type="EMBL" id="RWZ61251.1"/>
    </source>
</evidence>
<feature type="domain" description="NAD-dependent epimerase/dehydratase" evidence="2">
    <location>
        <begin position="25"/>
        <end position="145"/>
    </location>
</feature>
<dbReference type="InterPro" id="IPR013549">
    <property type="entry name" value="DUF1731"/>
</dbReference>
<reference evidence="4 5" key="1">
    <citation type="submission" date="2018-12" db="EMBL/GenBank/DDBJ databases">
        <authorList>
            <person name="Li F."/>
        </authorList>
    </citation>
    <scope>NUCLEOTIDE SEQUENCE [LARGE SCALE GENOMIC DNA]</scope>
    <source>
        <strain evidence="4 5">8H24J-4-2</strain>
    </source>
</reference>
<dbReference type="OrthoDB" id="9801773at2"/>
<dbReference type="InterPro" id="IPR036291">
    <property type="entry name" value="NAD(P)-bd_dom_sf"/>
</dbReference>
<comment type="caution">
    <text evidence="4">The sequence shown here is derived from an EMBL/GenBank/DDBJ whole genome shotgun (WGS) entry which is preliminary data.</text>
</comment>
<evidence type="ECO:0000259" key="3">
    <source>
        <dbReference type="Pfam" id="PF08338"/>
    </source>
</evidence>
<protein>
    <submittedName>
        <fullName evidence="4">DUF1731 domain-containing protein</fullName>
    </submittedName>
</protein>
<dbReference type="Pfam" id="PF01370">
    <property type="entry name" value="Epimerase"/>
    <property type="match status" value="1"/>
</dbReference>
<name>A0A3S4E1L2_9MICO</name>
<gene>
    <name evidence="4" type="ORF">ELQ92_09555</name>
</gene>
<dbReference type="AlphaFoldDB" id="A0A3S4E1L2"/>
<evidence type="ECO:0000256" key="1">
    <source>
        <dbReference type="SAM" id="MobiDB-lite"/>
    </source>
</evidence>
<dbReference type="EMBL" id="RZNC01000003">
    <property type="protein sequence ID" value="RWZ61251.1"/>
    <property type="molecule type" value="Genomic_DNA"/>
</dbReference>
<proteinExistence type="predicted"/>
<feature type="region of interest" description="Disordered" evidence="1">
    <location>
        <begin position="1"/>
        <end position="20"/>
    </location>
</feature>
<sequence>MTPVSGRAPETGETHAHGGTLGRAVVTGAGGFVGSAIVADLRSQGYEIVTVGRAESGRAHVAWGDAAGLDAAVDGAAVVVNLAGKNVSCRYSPRNRREILNSRTATTAAIARSITRSASPPPLWINASTATIYRHAMDRPMTESTGEIGEGFSVGVATAWEHAFFSPDLGGTRRVALRMAIVLGHGSALAPLLGLARFGLGGRQLDGRWWAPREKRAAGAFHEYRPTHGRQMFSWVHLDDVLGIVRRVIADESIHGALNVCAPGPVDNGELMATVRRSVRMPVGIPLRRWMIELGALAMRTESELLLKSRWVVPERLTAMGYEFRHPELRGAVDAVVRAGR</sequence>
<feature type="domain" description="DUF1731" evidence="3">
    <location>
        <begin position="290"/>
        <end position="335"/>
    </location>
</feature>
<keyword evidence="5" id="KW-1185">Reference proteome</keyword>
<evidence type="ECO:0000313" key="5">
    <source>
        <dbReference type="Proteomes" id="UP000288603"/>
    </source>
</evidence>
<dbReference type="Gene3D" id="3.40.50.720">
    <property type="entry name" value="NAD(P)-binding Rossmann-like Domain"/>
    <property type="match status" value="1"/>
</dbReference>